<dbReference type="Pfam" id="PF00400">
    <property type="entry name" value="WD40"/>
    <property type="match status" value="4"/>
</dbReference>
<dbReference type="SUPFAM" id="SSF50998">
    <property type="entry name" value="Quinoprotein alcohol dehydrogenase-like"/>
    <property type="match status" value="1"/>
</dbReference>
<dbReference type="PANTHER" id="PTHR19848:SF8">
    <property type="entry name" value="F-BOX AND WD REPEAT DOMAIN CONTAINING 7"/>
    <property type="match status" value="1"/>
</dbReference>
<feature type="region of interest" description="Disordered" evidence="4">
    <location>
        <begin position="152"/>
        <end position="247"/>
    </location>
</feature>
<comment type="caution">
    <text evidence="5">The sequence shown here is derived from an EMBL/GenBank/DDBJ whole genome shotgun (WGS) entry which is preliminary data.</text>
</comment>
<evidence type="ECO:0000256" key="3">
    <source>
        <dbReference type="PROSITE-ProRule" id="PRU00221"/>
    </source>
</evidence>
<dbReference type="InterPro" id="IPR001680">
    <property type="entry name" value="WD40_rpt"/>
</dbReference>
<feature type="repeat" description="WD" evidence="3">
    <location>
        <begin position="332"/>
        <end position="373"/>
    </location>
</feature>
<dbReference type="InterPro" id="IPR019775">
    <property type="entry name" value="WD40_repeat_CS"/>
</dbReference>
<dbReference type="PROSITE" id="PS50082">
    <property type="entry name" value="WD_REPEATS_2"/>
    <property type="match status" value="4"/>
</dbReference>
<feature type="compositionally biased region" description="Basic and acidic residues" evidence="4">
    <location>
        <begin position="210"/>
        <end position="231"/>
    </location>
</feature>
<dbReference type="EMBL" id="NBIV01000217">
    <property type="protein sequence ID" value="PXF41415.1"/>
    <property type="molecule type" value="Genomic_DNA"/>
</dbReference>
<protein>
    <submittedName>
        <fullName evidence="5">Vegetative incompatibility protein HET-E-1</fullName>
    </submittedName>
</protein>
<feature type="repeat" description="WD" evidence="3">
    <location>
        <begin position="375"/>
        <end position="416"/>
    </location>
</feature>
<dbReference type="STRING" id="448386.A0A2V3IH45"/>
<name>A0A2V3IH45_9FLOR</name>
<keyword evidence="1 3" id="KW-0853">WD repeat</keyword>
<dbReference type="InterPro" id="IPR011047">
    <property type="entry name" value="Quinoprotein_ADH-like_sf"/>
</dbReference>
<organism evidence="5 6">
    <name type="scientific">Gracilariopsis chorda</name>
    <dbReference type="NCBI Taxonomy" id="448386"/>
    <lineage>
        <taxon>Eukaryota</taxon>
        <taxon>Rhodophyta</taxon>
        <taxon>Florideophyceae</taxon>
        <taxon>Rhodymeniophycidae</taxon>
        <taxon>Gracilariales</taxon>
        <taxon>Gracilariaceae</taxon>
        <taxon>Gracilariopsis</taxon>
    </lineage>
</organism>
<proteinExistence type="predicted"/>
<dbReference type="InterPro" id="IPR020472">
    <property type="entry name" value="WD40_PAC1"/>
</dbReference>
<feature type="region of interest" description="Disordered" evidence="4">
    <location>
        <begin position="1"/>
        <end position="43"/>
    </location>
</feature>
<sequence>MDGSQKVHRLDLNDLDDASSLGHHADTSGGQRSSPTMSTSRTECTCGAFSDDQKRVVIGYSDGRIVVRNADSGYKFENCFESADRVQYVAISGDGKKVVSASRRDYVRVWDASSENAVGNQLVGNPEETDTKCLAVSFDGNVIVSVSGRGWHRSSEVGTNSDYSNGSSSSDEGRKEDSLGERCSNDGKEDELLHESGSPNEENEDELIEDNSHSDVRVEDELVNESDRSDEGSEDESGGETPSERSVEPLWRYSIRIWDREWGAMMTTPPEVRDDEVSCATRQVRRSSRSKDTQSIKKTVGLSADGHEVVTEVSHDSVRVWSVENADTADGPDRYTEEVRCVAYCGRGSKIVSGCTDGCVRLWDAESGDRIGQPLAAHTKEVECVAVSADANRIESASRDGTVRVWDANSVEAVAEHLAGAGYFGNVAGNDNGKRVVFSFDRWVYVLDVDSGGVTSVTCDAPMDTCVAMSAGGARIAFCPFGTSVLVWDVHAGQHVGSPLEEHTEEVRSLAFSGDGKRLVSGSYHHTVRVWDVASGKAIGHPFVHDCKVLHVQPDVGGAMIASYDGRRYGRLWDVKLGKCVMTSSGPKWTSTLHRLEVARLQWHFREHAPTEIVASTSAEHQQVLASIDGTGRGIAPVGDVYFSTQHGSSFLPFCKLLK</sequence>
<evidence type="ECO:0000313" key="5">
    <source>
        <dbReference type="EMBL" id="PXF41415.1"/>
    </source>
</evidence>
<dbReference type="InterPro" id="IPR015943">
    <property type="entry name" value="WD40/YVTN_repeat-like_dom_sf"/>
</dbReference>
<dbReference type="GO" id="GO:0005730">
    <property type="term" value="C:nucleolus"/>
    <property type="evidence" value="ECO:0007669"/>
    <property type="project" value="UniProtKB-SubCell"/>
</dbReference>
<dbReference type="AlphaFoldDB" id="A0A2V3IH45"/>
<dbReference type="OrthoDB" id="1367865at2759"/>
<dbReference type="PROSITE" id="PS00678">
    <property type="entry name" value="WD_REPEATS_1"/>
    <property type="match status" value="1"/>
</dbReference>
<keyword evidence="2" id="KW-0677">Repeat</keyword>
<feature type="repeat" description="WD" evidence="3">
    <location>
        <begin position="500"/>
        <end position="541"/>
    </location>
</feature>
<dbReference type="PANTHER" id="PTHR19848">
    <property type="entry name" value="WD40 REPEAT PROTEIN"/>
    <property type="match status" value="1"/>
</dbReference>
<feature type="repeat" description="WD" evidence="3">
    <location>
        <begin position="86"/>
        <end position="120"/>
    </location>
</feature>
<reference evidence="5 6" key="1">
    <citation type="journal article" date="2018" name="Mol. Biol. Evol.">
        <title>Analysis of the draft genome of the red seaweed Gracilariopsis chorda provides insights into genome size evolution in Rhodophyta.</title>
        <authorList>
            <person name="Lee J."/>
            <person name="Yang E.C."/>
            <person name="Graf L."/>
            <person name="Yang J.H."/>
            <person name="Qiu H."/>
            <person name="Zel Zion U."/>
            <person name="Chan C.X."/>
            <person name="Stephens T.G."/>
            <person name="Weber A.P.M."/>
            <person name="Boo G.H."/>
            <person name="Boo S.M."/>
            <person name="Kim K.M."/>
            <person name="Shin Y."/>
            <person name="Jung M."/>
            <person name="Lee S.J."/>
            <person name="Yim H.S."/>
            <person name="Lee J.H."/>
            <person name="Bhattacharya D."/>
            <person name="Yoon H.S."/>
        </authorList>
    </citation>
    <scope>NUCLEOTIDE SEQUENCE [LARGE SCALE GENOMIC DNA]</scope>
    <source>
        <strain evidence="5 6">SKKU-2015</strain>
        <tissue evidence="5">Whole body</tissue>
    </source>
</reference>
<feature type="compositionally biased region" description="Basic and acidic residues" evidence="4">
    <location>
        <begin position="171"/>
        <end position="194"/>
    </location>
</feature>
<dbReference type="Gene3D" id="2.130.10.10">
    <property type="entry name" value="YVTN repeat-like/Quinoprotein amine dehydrogenase"/>
    <property type="match status" value="3"/>
</dbReference>
<dbReference type="Proteomes" id="UP000247409">
    <property type="component" value="Unassembled WGS sequence"/>
</dbReference>
<dbReference type="PRINTS" id="PR00320">
    <property type="entry name" value="GPROTEINBRPT"/>
</dbReference>
<dbReference type="GO" id="GO:0000027">
    <property type="term" value="P:ribosomal large subunit assembly"/>
    <property type="evidence" value="ECO:0007669"/>
    <property type="project" value="TreeGrafter"/>
</dbReference>
<evidence type="ECO:0000256" key="1">
    <source>
        <dbReference type="ARBA" id="ARBA00022574"/>
    </source>
</evidence>
<feature type="compositionally biased region" description="Low complexity" evidence="4">
    <location>
        <begin position="160"/>
        <end position="170"/>
    </location>
</feature>
<evidence type="ECO:0000256" key="4">
    <source>
        <dbReference type="SAM" id="MobiDB-lite"/>
    </source>
</evidence>
<dbReference type="SMART" id="SM00320">
    <property type="entry name" value="WD40"/>
    <property type="match status" value="6"/>
</dbReference>
<accession>A0A2V3IH45</accession>
<feature type="compositionally biased region" description="Polar residues" evidence="4">
    <location>
        <begin position="28"/>
        <end position="43"/>
    </location>
</feature>
<evidence type="ECO:0000256" key="2">
    <source>
        <dbReference type="ARBA" id="ARBA00022737"/>
    </source>
</evidence>
<dbReference type="PROSITE" id="PS50294">
    <property type="entry name" value="WD_REPEATS_REGION"/>
    <property type="match status" value="3"/>
</dbReference>
<keyword evidence="6" id="KW-1185">Reference proteome</keyword>
<gene>
    <name evidence="5" type="ORF">BWQ96_08850</name>
</gene>
<evidence type="ECO:0000313" key="6">
    <source>
        <dbReference type="Proteomes" id="UP000247409"/>
    </source>
</evidence>